<dbReference type="Gene3D" id="3.10.390.10">
    <property type="entry name" value="SAND domain-like"/>
    <property type="match status" value="1"/>
</dbReference>
<dbReference type="FunFam" id="3.10.260.20:FF:000003">
    <property type="entry name" value="SKI family transcriptional corepressor 1 homolog-B-like"/>
    <property type="match status" value="1"/>
</dbReference>
<keyword evidence="3" id="KW-0678">Repressor</keyword>
<feature type="domain" description="c-SKI SMAD4-binding" evidence="8">
    <location>
        <begin position="129"/>
        <end position="221"/>
    </location>
</feature>
<sequence>MASSPATEIPANDVTPTPSPPRQHHVSTTMLYGVPIVYLVIDEKERLCLAQISNTLLKKYSYNEIHNRRVALGITCVQCTPVQLEILRRAGAMAISSRRCGMITKREAERLVKSFLDDPCPPKLPENFAFDVKHECGWGSRGSFIPSRYNSSRAKCIKCTFCNMYFSPNKFIFHFHRAPESKYHHPDAANFNSWRRHLHLTDEEPGDDLVHAWEDVKAMFNGGTRKRIFTSAIAKTTSSTTASHDHQPKRPKFDPAPDMHGVLPQQPPLPYPLFPMSRKLITEPMKPLRHPVFSMPSPNKPESATDTIYPPYEMIWAKHLGLSNSESNLVPNATSRPPFVKPPAAIPVSFPLSISPGNSQPCSNYSAKSLIERLDSPKINMHSEVRVSAFTPVISGRPRSESESESHQEGSESESENVDVVDIEEQCEQNNNESKTQSETPSSPVNMINNETAQASSVNENENETESETNSSEKCEINPDPSSPPKAELRSPPPTNDGVYRDFSALTKEQLQEELLIEIQVRKKIEDDCKHIRDTFQEQVEREKQYRDEVTRQLHIVRESLCQELDLERKARFTLQQKLKEEDSERNYMIGKSEKGGLDIGIMKHYGYSIQVHIITPPWCHVMDIRYSKTKRGA</sequence>
<feature type="region of interest" description="Disordered" evidence="7">
    <location>
        <begin position="453"/>
        <end position="500"/>
    </location>
</feature>
<protein>
    <recommendedName>
        <fullName evidence="8">c-SKI SMAD4-binding domain-containing protein</fullName>
    </recommendedName>
</protein>
<keyword evidence="4" id="KW-0805">Transcription regulation</keyword>
<evidence type="ECO:0000256" key="7">
    <source>
        <dbReference type="SAM" id="MobiDB-lite"/>
    </source>
</evidence>
<dbReference type="InParanoid" id="R7UAP4"/>
<proteinExistence type="inferred from homology"/>
<dbReference type="GO" id="GO:0000978">
    <property type="term" value="F:RNA polymerase II cis-regulatory region sequence-specific DNA binding"/>
    <property type="evidence" value="ECO:0007669"/>
    <property type="project" value="TreeGrafter"/>
</dbReference>
<dbReference type="InterPro" id="IPR014890">
    <property type="entry name" value="c-SKI_SMAD4-bd_dom"/>
</dbReference>
<feature type="region of interest" description="Disordered" evidence="7">
    <location>
        <begin position="236"/>
        <end position="257"/>
    </location>
</feature>
<feature type="region of interest" description="Disordered" evidence="7">
    <location>
        <begin position="428"/>
        <end position="447"/>
    </location>
</feature>
<dbReference type="GO" id="GO:0005737">
    <property type="term" value="C:cytoplasm"/>
    <property type="evidence" value="ECO:0007669"/>
    <property type="project" value="TreeGrafter"/>
</dbReference>
<dbReference type="PANTHER" id="PTHR10005">
    <property type="entry name" value="SKI ONCOGENE-RELATED"/>
    <property type="match status" value="1"/>
</dbReference>
<accession>R7UAP4</accession>
<feature type="region of interest" description="Disordered" evidence="7">
    <location>
        <begin position="1"/>
        <end position="24"/>
    </location>
</feature>
<dbReference type="SUPFAM" id="SSF46955">
    <property type="entry name" value="Putative DNA-binding domain"/>
    <property type="match status" value="1"/>
</dbReference>
<dbReference type="FunFam" id="3.10.390.10:FF:000001">
    <property type="entry name" value="SKI family transcriptional corepressor 1"/>
    <property type="match status" value="1"/>
</dbReference>
<dbReference type="Pfam" id="PF08782">
    <property type="entry name" value="c-SKI_SMAD_bind"/>
    <property type="match status" value="1"/>
</dbReference>
<dbReference type="EMBL" id="KB305619">
    <property type="protein sequence ID" value="ELU00878.1"/>
    <property type="molecule type" value="Genomic_DNA"/>
</dbReference>
<evidence type="ECO:0000313" key="9">
    <source>
        <dbReference type="EMBL" id="ELU00878.1"/>
    </source>
</evidence>
<dbReference type="InterPro" id="IPR023216">
    <property type="entry name" value="Tscrpt_reg_SKI_SnoN"/>
</dbReference>
<evidence type="ECO:0000256" key="5">
    <source>
        <dbReference type="ARBA" id="ARBA00023163"/>
    </source>
</evidence>
<dbReference type="SUPFAM" id="SSF63763">
    <property type="entry name" value="SAND domain-like"/>
    <property type="match status" value="1"/>
</dbReference>
<gene>
    <name evidence="9" type="ORF">CAPTEDRAFT_221150</name>
</gene>
<evidence type="ECO:0000256" key="4">
    <source>
        <dbReference type="ARBA" id="ARBA00023015"/>
    </source>
</evidence>
<feature type="compositionally biased region" description="Acidic residues" evidence="7">
    <location>
        <begin position="411"/>
        <end position="420"/>
    </location>
</feature>
<dbReference type="Gene3D" id="3.10.260.20">
    <property type="entry name" value="Ski"/>
    <property type="match status" value="1"/>
</dbReference>
<dbReference type="GO" id="GO:0000981">
    <property type="term" value="F:DNA-binding transcription factor activity, RNA polymerase II-specific"/>
    <property type="evidence" value="ECO:0007669"/>
    <property type="project" value="TreeGrafter"/>
</dbReference>
<dbReference type="InterPro" id="IPR003380">
    <property type="entry name" value="SKI/SNO/DAC"/>
</dbReference>
<dbReference type="CDD" id="cd21080">
    <property type="entry name" value="DHD_Skor"/>
    <property type="match status" value="1"/>
</dbReference>
<reference evidence="9" key="1">
    <citation type="journal article" date="2013" name="Nature">
        <title>Insights into bilaterian evolution from three spiralian genomes.</title>
        <authorList>
            <person name="Simakov O."/>
            <person name="Marletaz F."/>
            <person name="Cho S.J."/>
            <person name="Edsinger-Gonzales E."/>
            <person name="Havlak P."/>
            <person name="Hellsten U."/>
            <person name="Kuo D.H."/>
            <person name="Larsson T."/>
            <person name="Lv J."/>
            <person name="Arendt D."/>
            <person name="Savage R."/>
            <person name="Osoegawa K."/>
            <person name="de Jong P."/>
            <person name="Grimwood J."/>
            <person name="Chapman J.A."/>
            <person name="Shapiro H."/>
            <person name="Aerts A."/>
            <person name="Otillar R.P."/>
            <person name="Terry A.Y."/>
            <person name="Boore J.L."/>
            <person name="Grigoriev I.V."/>
            <person name="Lindberg D.R."/>
            <person name="Seaver E.C."/>
            <person name="Weisblat D.A."/>
            <person name="Putnam N.H."/>
            <person name="Rokhsar D.S."/>
        </authorList>
    </citation>
    <scope>NUCLEOTIDE SEQUENCE</scope>
    <source>
        <strain evidence="9">I ESC-2004</strain>
    </source>
</reference>
<dbReference type="GO" id="GO:0005634">
    <property type="term" value="C:nucleus"/>
    <property type="evidence" value="ECO:0007669"/>
    <property type="project" value="UniProtKB-SubCell"/>
</dbReference>
<keyword evidence="6" id="KW-0539">Nucleus</keyword>
<dbReference type="InterPro" id="IPR010919">
    <property type="entry name" value="SAND-like_dom_sf"/>
</dbReference>
<dbReference type="OrthoDB" id="3938623at2759"/>
<dbReference type="GO" id="GO:0000122">
    <property type="term" value="P:negative regulation of transcription by RNA polymerase II"/>
    <property type="evidence" value="ECO:0007669"/>
    <property type="project" value="TreeGrafter"/>
</dbReference>
<dbReference type="InterPro" id="IPR009061">
    <property type="entry name" value="DNA-bd_dom_put_sf"/>
</dbReference>
<evidence type="ECO:0000256" key="1">
    <source>
        <dbReference type="ARBA" id="ARBA00004123"/>
    </source>
</evidence>
<feature type="compositionally biased region" description="Basic and acidic residues" evidence="7">
    <location>
        <begin position="243"/>
        <end position="257"/>
    </location>
</feature>
<dbReference type="InterPro" id="IPR037000">
    <property type="entry name" value="Ski_DNA-bd_sf"/>
</dbReference>
<name>R7UAP4_CAPTE</name>
<feature type="region of interest" description="Disordered" evidence="7">
    <location>
        <begin position="390"/>
        <end position="420"/>
    </location>
</feature>
<dbReference type="STRING" id="283909.R7UAP4"/>
<keyword evidence="5" id="KW-0804">Transcription</keyword>
<organism evidence="9">
    <name type="scientific">Capitella teleta</name>
    <name type="common">Polychaete worm</name>
    <dbReference type="NCBI Taxonomy" id="283909"/>
    <lineage>
        <taxon>Eukaryota</taxon>
        <taxon>Metazoa</taxon>
        <taxon>Spiralia</taxon>
        <taxon>Lophotrochozoa</taxon>
        <taxon>Annelida</taxon>
        <taxon>Polychaeta</taxon>
        <taxon>Sedentaria</taxon>
        <taxon>Scolecida</taxon>
        <taxon>Capitellidae</taxon>
        <taxon>Capitella</taxon>
    </lineage>
</organism>
<dbReference type="GO" id="GO:0030514">
    <property type="term" value="P:negative regulation of BMP signaling pathway"/>
    <property type="evidence" value="ECO:0007669"/>
    <property type="project" value="TreeGrafter"/>
</dbReference>
<dbReference type="Pfam" id="PF02437">
    <property type="entry name" value="Ski_Sno_DHD"/>
    <property type="match status" value="1"/>
</dbReference>
<evidence type="ECO:0000256" key="2">
    <source>
        <dbReference type="ARBA" id="ARBA00009513"/>
    </source>
</evidence>
<dbReference type="GO" id="GO:0046332">
    <property type="term" value="F:SMAD binding"/>
    <property type="evidence" value="ECO:0007669"/>
    <property type="project" value="InterPro"/>
</dbReference>
<comment type="similarity">
    <text evidence="2">Belongs to the SKI family.</text>
</comment>
<dbReference type="SMART" id="SM01046">
    <property type="entry name" value="c-SKI_SMAD_bind"/>
    <property type="match status" value="1"/>
</dbReference>
<dbReference type="PANTHER" id="PTHR10005:SF26">
    <property type="entry name" value="CORL"/>
    <property type="match status" value="1"/>
</dbReference>
<dbReference type="AlphaFoldDB" id="R7UAP4"/>
<evidence type="ECO:0000256" key="3">
    <source>
        <dbReference type="ARBA" id="ARBA00022491"/>
    </source>
</evidence>
<evidence type="ECO:0000256" key="6">
    <source>
        <dbReference type="ARBA" id="ARBA00023242"/>
    </source>
</evidence>
<comment type="subcellular location">
    <subcellularLocation>
        <location evidence="1">Nucleus</location>
    </subcellularLocation>
</comment>
<dbReference type="GO" id="GO:0005667">
    <property type="term" value="C:transcription regulator complex"/>
    <property type="evidence" value="ECO:0007669"/>
    <property type="project" value="TreeGrafter"/>
</dbReference>
<evidence type="ECO:0000259" key="8">
    <source>
        <dbReference type="SMART" id="SM01046"/>
    </source>
</evidence>
<feature type="compositionally biased region" description="Basic and acidic residues" evidence="7">
    <location>
        <begin position="398"/>
        <end position="410"/>
    </location>
</feature>